<dbReference type="InterPro" id="IPR024079">
    <property type="entry name" value="MetalloPept_cat_dom_sf"/>
</dbReference>
<feature type="signal peptide" evidence="1">
    <location>
        <begin position="1"/>
        <end position="28"/>
    </location>
</feature>
<organism evidence="2 3">
    <name type="scientific">Rosistilla ulvae</name>
    <dbReference type="NCBI Taxonomy" id="1930277"/>
    <lineage>
        <taxon>Bacteria</taxon>
        <taxon>Pseudomonadati</taxon>
        <taxon>Planctomycetota</taxon>
        <taxon>Planctomycetia</taxon>
        <taxon>Pirellulales</taxon>
        <taxon>Pirellulaceae</taxon>
        <taxon>Rosistilla</taxon>
    </lineage>
</organism>
<evidence type="ECO:0000313" key="2">
    <source>
        <dbReference type="EMBL" id="QDS89808.1"/>
    </source>
</evidence>
<dbReference type="InterPro" id="IPR010384">
    <property type="entry name" value="MtfA_fam"/>
</dbReference>
<name>A0A517M4L2_9BACT</name>
<gene>
    <name evidence="2" type="ORF">EC9_40090</name>
</gene>
<dbReference type="KEGG" id="ruv:EC9_40090"/>
<dbReference type="Pfam" id="PF06167">
    <property type="entry name" value="Peptidase_M90"/>
    <property type="match status" value="1"/>
</dbReference>
<dbReference type="AlphaFoldDB" id="A0A517M4L2"/>
<keyword evidence="1" id="KW-0732">Signal</keyword>
<dbReference type="OrthoDB" id="5702724at2"/>
<dbReference type="GO" id="GO:0016740">
    <property type="term" value="F:transferase activity"/>
    <property type="evidence" value="ECO:0007669"/>
    <property type="project" value="UniProtKB-KW"/>
</dbReference>
<dbReference type="Gene3D" id="3.40.390.10">
    <property type="entry name" value="Collagenase (Catalytic Domain)"/>
    <property type="match status" value="1"/>
</dbReference>
<dbReference type="RefSeq" id="WP_145347749.1">
    <property type="nucleotide sequence ID" value="NZ_CP036261.1"/>
</dbReference>
<evidence type="ECO:0000313" key="3">
    <source>
        <dbReference type="Proteomes" id="UP000319557"/>
    </source>
</evidence>
<protein>
    <submittedName>
        <fullName evidence="2">Phosphoenolpyruvate:glucose-phosphotransferase regulator</fullName>
    </submittedName>
</protein>
<keyword evidence="2" id="KW-0808">Transferase</keyword>
<reference evidence="2 3" key="1">
    <citation type="submission" date="2019-02" db="EMBL/GenBank/DDBJ databases">
        <title>Deep-cultivation of Planctomycetes and their phenomic and genomic characterization uncovers novel biology.</title>
        <authorList>
            <person name="Wiegand S."/>
            <person name="Jogler M."/>
            <person name="Boedeker C."/>
            <person name="Pinto D."/>
            <person name="Vollmers J."/>
            <person name="Rivas-Marin E."/>
            <person name="Kohn T."/>
            <person name="Peeters S.H."/>
            <person name="Heuer A."/>
            <person name="Rast P."/>
            <person name="Oberbeckmann S."/>
            <person name="Bunk B."/>
            <person name="Jeske O."/>
            <person name="Meyerdierks A."/>
            <person name="Storesund J.E."/>
            <person name="Kallscheuer N."/>
            <person name="Luecker S."/>
            <person name="Lage O.M."/>
            <person name="Pohl T."/>
            <person name="Merkel B.J."/>
            <person name="Hornburger P."/>
            <person name="Mueller R.-W."/>
            <person name="Bruemmer F."/>
            <person name="Labrenz M."/>
            <person name="Spormann A.M."/>
            <person name="Op den Camp H."/>
            <person name="Overmann J."/>
            <person name="Amann R."/>
            <person name="Jetten M.S.M."/>
            <person name="Mascher T."/>
            <person name="Medema M.H."/>
            <person name="Devos D.P."/>
            <person name="Kaster A.-K."/>
            <person name="Ovreas L."/>
            <person name="Rohde M."/>
            <person name="Galperin M.Y."/>
            <person name="Jogler C."/>
        </authorList>
    </citation>
    <scope>NUCLEOTIDE SEQUENCE [LARGE SCALE GENOMIC DNA]</scope>
    <source>
        <strain evidence="2 3">EC9</strain>
    </source>
</reference>
<proteinExistence type="predicted"/>
<dbReference type="Proteomes" id="UP000319557">
    <property type="component" value="Chromosome"/>
</dbReference>
<dbReference type="SUPFAM" id="SSF55486">
    <property type="entry name" value="Metalloproteases ('zincins'), catalytic domain"/>
    <property type="match status" value="1"/>
</dbReference>
<keyword evidence="2" id="KW-0670">Pyruvate</keyword>
<sequence precursor="true">MSMTAIKTSLLASFCTLASLGADLPAAASDKPQPSATASPEQHYEKRSLSGWTIQIRRELLEPESRDATDQALELLTIQLDEICRVVPAAPLKQLQQVTLWFSPEYPGVSPRAEYHPSGDWLRANGRDPAMARGVEFTNIRIFAAETRRMPNFALHELAHAYHDRELEDGFRNGPLRSAFKKAQSSGIYDRVERQDSEGNKRFDRAYALTSPQEYFAETTEAFFARNDFFPFDRKELQQHDPEVCQLLTKLWGVQTAP</sequence>
<feature type="chain" id="PRO_5021945852" evidence="1">
    <location>
        <begin position="29"/>
        <end position="258"/>
    </location>
</feature>
<evidence type="ECO:0000256" key="1">
    <source>
        <dbReference type="SAM" id="SignalP"/>
    </source>
</evidence>
<dbReference type="GO" id="GO:0008237">
    <property type="term" value="F:metallopeptidase activity"/>
    <property type="evidence" value="ECO:0007669"/>
    <property type="project" value="InterPro"/>
</dbReference>
<accession>A0A517M4L2</accession>
<keyword evidence="3" id="KW-1185">Reference proteome</keyword>
<dbReference type="EMBL" id="CP036261">
    <property type="protein sequence ID" value="QDS89808.1"/>
    <property type="molecule type" value="Genomic_DNA"/>
</dbReference>